<feature type="domain" description="TonB-dependent receptor-like beta-barrel" evidence="18">
    <location>
        <begin position="298"/>
        <end position="765"/>
    </location>
</feature>
<evidence type="ECO:0000256" key="14">
    <source>
        <dbReference type="PROSITE-ProRule" id="PRU01360"/>
    </source>
</evidence>
<keyword evidence="5" id="KW-0410">Iron transport</keyword>
<evidence type="ECO:0000256" key="10">
    <source>
        <dbReference type="ARBA" id="ARBA00023077"/>
    </source>
</evidence>
<reference evidence="20" key="1">
    <citation type="submission" date="2020-08" db="EMBL/GenBank/DDBJ databases">
        <title>Novel species isolated from subtropical streams in China.</title>
        <authorList>
            <person name="Lu H."/>
        </authorList>
    </citation>
    <scope>NUCLEOTIDE SEQUENCE</scope>
    <source>
        <strain evidence="20">CY7W</strain>
    </source>
</reference>
<evidence type="ECO:0000256" key="1">
    <source>
        <dbReference type="ARBA" id="ARBA00004571"/>
    </source>
</evidence>
<evidence type="ECO:0000256" key="4">
    <source>
        <dbReference type="ARBA" id="ARBA00022452"/>
    </source>
</evidence>
<evidence type="ECO:0000256" key="2">
    <source>
        <dbReference type="ARBA" id="ARBA00009810"/>
    </source>
</evidence>
<evidence type="ECO:0000256" key="9">
    <source>
        <dbReference type="ARBA" id="ARBA00023065"/>
    </source>
</evidence>
<keyword evidence="3 14" id="KW-0813">Transport</keyword>
<dbReference type="InterPro" id="IPR012910">
    <property type="entry name" value="Plug_dom"/>
</dbReference>
<comment type="caution">
    <text evidence="20">The sequence shown here is derived from an EMBL/GenBank/DDBJ whole genome shotgun (WGS) entry which is preliminary data.</text>
</comment>
<keyword evidence="6 14" id="KW-0812">Transmembrane</keyword>
<keyword evidence="11 14" id="KW-0472">Membrane</keyword>
<evidence type="ECO:0000256" key="15">
    <source>
        <dbReference type="PROSITE-ProRule" id="PRU10144"/>
    </source>
</evidence>
<accession>A0A923KZ10</accession>
<evidence type="ECO:0000256" key="5">
    <source>
        <dbReference type="ARBA" id="ARBA00022496"/>
    </source>
</evidence>
<keyword evidence="8" id="KW-0408">Iron</keyword>
<dbReference type="InterPro" id="IPR037066">
    <property type="entry name" value="Plug_dom_sf"/>
</dbReference>
<dbReference type="Gene3D" id="2.40.170.20">
    <property type="entry name" value="TonB-dependent receptor, beta-barrel domain"/>
    <property type="match status" value="1"/>
</dbReference>
<evidence type="ECO:0000259" key="19">
    <source>
        <dbReference type="Pfam" id="PF07715"/>
    </source>
</evidence>
<evidence type="ECO:0000256" key="12">
    <source>
        <dbReference type="ARBA" id="ARBA00023170"/>
    </source>
</evidence>
<evidence type="ECO:0000313" key="21">
    <source>
        <dbReference type="Proteomes" id="UP000612361"/>
    </source>
</evidence>
<dbReference type="Pfam" id="PF07715">
    <property type="entry name" value="Plug"/>
    <property type="match status" value="1"/>
</dbReference>
<evidence type="ECO:0000256" key="11">
    <source>
        <dbReference type="ARBA" id="ARBA00023136"/>
    </source>
</evidence>
<feature type="chain" id="PRO_5037793259" evidence="17">
    <location>
        <begin position="34"/>
        <end position="810"/>
    </location>
</feature>
<dbReference type="RefSeq" id="WP_186879848.1">
    <property type="nucleotide sequence ID" value="NZ_JACOGG010000002.1"/>
</dbReference>
<dbReference type="EMBL" id="JACOGG010000002">
    <property type="protein sequence ID" value="MBC3934221.1"/>
    <property type="molecule type" value="Genomic_DNA"/>
</dbReference>
<dbReference type="InterPro" id="IPR036942">
    <property type="entry name" value="Beta-barrel_TonB_sf"/>
</dbReference>
<name>A0A923KZ10_9BURK</name>
<keyword evidence="13 14" id="KW-0998">Cell outer membrane</keyword>
<evidence type="ECO:0000256" key="16">
    <source>
        <dbReference type="RuleBase" id="RU003357"/>
    </source>
</evidence>
<proteinExistence type="inferred from homology"/>
<dbReference type="AlphaFoldDB" id="A0A923KZ10"/>
<comment type="similarity">
    <text evidence="2 14 16">Belongs to the TonB-dependent receptor family.</text>
</comment>
<protein>
    <submittedName>
        <fullName evidence="20">TonB-dependent receptor</fullName>
    </submittedName>
</protein>
<dbReference type="Proteomes" id="UP000612361">
    <property type="component" value="Unassembled WGS sequence"/>
</dbReference>
<dbReference type="GO" id="GO:0015344">
    <property type="term" value="F:siderophore uptake transmembrane transporter activity"/>
    <property type="evidence" value="ECO:0007669"/>
    <property type="project" value="TreeGrafter"/>
</dbReference>
<dbReference type="InterPro" id="IPR039426">
    <property type="entry name" value="TonB-dep_rcpt-like"/>
</dbReference>
<dbReference type="Pfam" id="PF00593">
    <property type="entry name" value="TonB_dep_Rec_b-barrel"/>
    <property type="match status" value="1"/>
</dbReference>
<dbReference type="PANTHER" id="PTHR32552">
    <property type="entry name" value="FERRICHROME IRON RECEPTOR-RELATED"/>
    <property type="match status" value="1"/>
</dbReference>
<dbReference type="InterPro" id="IPR010917">
    <property type="entry name" value="TonB_rcpt_CS"/>
</dbReference>
<evidence type="ECO:0000259" key="18">
    <source>
        <dbReference type="Pfam" id="PF00593"/>
    </source>
</evidence>
<dbReference type="InterPro" id="IPR000531">
    <property type="entry name" value="Beta-barrel_TonB"/>
</dbReference>
<sequence length="810" mass="89009">MKQTKQSSAFPSRLSMVAVACQIACLGMSSAYAQQATTTSNDPVDSKQVTITGKKVGMGLMVQENAPKARSTITAEELAKQRPTGNPYEALELMPAVNSYNYDATGLFGGGLTLRGFNSDQIGATINGVPVNDSGSFSVYPQEFVDQENTCTQFVTQGSTDVDSPQVGATGGNFGITTCDPSKEKRYRFMQTFGSLHMHKTYGRFDSGLWNDGKTRMFISISHAEADKWKGEGAARRDHVDMGFRTDFDRFNSVSGTILYNRAVNQNISIVTLDDIKKNGYFFDYATQFSGHAAKTPGTSGDDSKQPGYGPVFYGLTQNPFENVIASATIKMRIGEDTDIKIIPYFWYGYGTGGTQQRLQTESAFLNQATHLTTAGVDLNGDGDTKDKVIVASSSVTRTNRPGVTASVTHNFDNHQVLAGFWFERASHQQYAPMQLVNNNGGVEDIWFKTNLITRPDGTLFQNRDWKTISTGYQFFAQDTISLMQDKLTVNVGMRAPTLKRDFTNYANEGSVGTGSGWNYNITKSYSEILPQVGIRYQLDNSNQIFASLAKNMKAPANFIYSTTSNVNLDKTTGALTFTEVPAETSYNLDIGLRHQTDQLTGQISLYAVDYRNRQLSSFDIITGNSYLINVGKVKTKGFEIELGNTPVNGWSFYSSLGYASSIAQNDLWLKDSSAPAGTNRTAPLPLNGKELTNTPSWKAGLSAQYETGVWYARLKAKYTGSQWATLVNDEKVPAYTLLGFDAGYQFANTTWMKKPTIRLNVSNLLNKEFRNASSSTFTNATTVNNIIGRAPTYYLGAPRFASVTFSADF</sequence>
<keyword evidence="9" id="KW-0406">Ion transport</keyword>
<evidence type="ECO:0000313" key="20">
    <source>
        <dbReference type="EMBL" id="MBC3934221.1"/>
    </source>
</evidence>
<dbReference type="PANTHER" id="PTHR32552:SF68">
    <property type="entry name" value="FERRICHROME OUTER MEMBRANE TRANSPORTER_PHAGE RECEPTOR"/>
    <property type="match status" value="1"/>
</dbReference>
<keyword evidence="4 14" id="KW-1134">Transmembrane beta strand</keyword>
<gene>
    <name evidence="20" type="ORF">H8K47_02495</name>
</gene>
<comment type="subcellular location">
    <subcellularLocation>
        <location evidence="1 14">Cell outer membrane</location>
        <topology evidence="1 14">Multi-pass membrane protein</topology>
    </subcellularLocation>
</comment>
<keyword evidence="10 16" id="KW-0798">TonB box</keyword>
<dbReference type="Gene3D" id="2.170.130.10">
    <property type="entry name" value="TonB-dependent receptor, plug domain"/>
    <property type="match status" value="1"/>
</dbReference>
<evidence type="ECO:0000256" key="6">
    <source>
        <dbReference type="ARBA" id="ARBA00022692"/>
    </source>
</evidence>
<dbReference type="SUPFAM" id="SSF56935">
    <property type="entry name" value="Porins"/>
    <property type="match status" value="1"/>
</dbReference>
<evidence type="ECO:0000256" key="13">
    <source>
        <dbReference type="ARBA" id="ARBA00023237"/>
    </source>
</evidence>
<evidence type="ECO:0000256" key="17">
    <source>
        <dbReference type="SAM" id="SignalP"/>
    </source>
</evidence>
<feature type="short sequence motif" description="TonB C-terminal box" evidence="15">
    <location>
        <begin position="793"/>
        <end position="810"/>
    </location>
</feature>
<evidence type="ECO:0000256" key="3">
    <source>
        <dbReference type="ARBA" id="ARBA00022448"/>
    </source>
</evidence>
<dbReference type="PROSITE" id="PS01156">
    <property type="entry name" value="TONB_DEPENDENT_REC_2"/>
    <property type="match status" value="1"/>
</dbReference>
<dbReference type="PROSITE" id="PS52016">
    <property type="entry name" value="TONB_DEPENDENT_REC_3"/>
    <property type="match status" value="1"/>
</dbReference>
<keyword evidence="7 17" id="KW-0732">Signal</keyword>
<feature type="domain" description="TonB-dependent receptor plug" evidence="19">
    <location>
        <begin position="64"/>
        <end position="147"/>
    </location>
</feature>
<keyword evidence="21" id="KW-1185">Reference proteome</keyword>
<keyword evidence="12 20" id="KW-0675">Receptor</keyword>
<evidence type="ECO:0000256" key="8">
    <source>
        <dbReference type="ARBA" id="ARBA00023004"/>
    </source>
</evidence>
<evidence type="ECO:0000256" key="7">
    <source>
        <dbReference type="ARBA" id="ARBA00022729"/>
    </source>
</evidence>
<feature type="signal peptide" evidence="17">
    <location>
        <begin position="1"/>
        <end position="33"/>
    </location>
</feature>
<organism evidence="20 21">
    <name type="scientific">Undibacterium rugosum</name>
    <dbReference type="NCBI Taxonomy" id="2762291"/>
    <lineage>
        <taxon>Bacteria</taxon>
        <taxon>Pseudomonadati</taxon>
        <taxon>Pseudomonadota</taxon>
        <taxon>Betaproteobacteria</taxon>
        <taxon>Burkholderiales</taxon>
        <taxon>Oxalobacteraceae</taxon>
        <taxon>Undibacterium</taxon>
    </lineage>
</organism>
<dbReference type="GO" id="GO:0009279">
    <property type="term" value="C:cell outer membrane"/>
    <property type="evidence" value="ECO:0007669"/>
    <property type="project" value="UniProtKB-SubCell"/>
</dbReference>